<dbReference type="EMBL" id="FOOX01000007">
    <property type="protein sequence ID" value="SFG61619.1"/>
    <property type="molecule type" value="Genomic_DNA"/>
</dbReference>
<feature type="transmembrane region" description="Helical" evidence="1">
    <location>
        <begin position="20"/>
        <end position="47"/>
    </location>
</feature>
<gene>
    <name evidence="2" type="ORF">SAMN05660649_02121</name>
</gene>
<evidence type="ECO:0000313" key="3">
    <source>
        <dbReference type="Proteomes" id="UP000199337"/>
    </source>
</evidence>
<protein>
    <submittedName>
        <fullName evidence="2">Uncharacterized protein</fullName>
    </submittedName>
</protein>
<dbReference type="STRING" id="341036.SAMN05660649_02121"/>
<keyword evidence="1" id="KW-0472">Membrane</keyword>
<evidence type="ECO:0000256" key="1">
    <source>
        <dbReference type="SAM" id="Phobius"/>
    </source>
</evidence>
<organism evidence="2 3">
    <name type="scientific">Desulfotruncus arcticus DSM 17038</name>
    <dbReference type="NCBI Taxonomy" id="1121424"/>
    <lineage>
        <taxon>Bacteria</taxon>
        <taxon>Bacillati</taxon>
        <taxon>Bacillota</taxon>
        <taxon>Clostridia</taxon>
        <taxon>Eubacteriales</taxon>
        <taxon>Desulfallaceae</taxon>
        <taxon>Desulfotruncus</taxon>
    </lineage>
</organism>
<accession>A0A1I2TBY0</accession>
<proteinExistence type="predicted"/>
<dbReference type="Proteomes" id="UP000199337">
    <property type="component" value="Unassembled WGS sequence"/>
</dbReference>
<evidence type="ECO:0000313" key="2">
    <source>
        <dbReference type="EMBL" id="SFG61619.1"/>
    </source>
</evidence>
<keyword evidence="3" id="KW-1185">Reference proteome</keyword>
<keyword evidence="1" id="KW-0812">Transmembrane</keyword>
<sequence>MLGLIDKYTSAYKFWKDIYILAAAINISNEVIAGAVLIACIVLLSFLNYPKKTLVDNFDFAAGELHTNSFDSLKNEFHQNRGVFSSKPTDIVAKHTQAYSVELIYGTKEPLAEGAWVSYCTKIQGISLLKYTLGNYYLQFEASSSDVNCFFLEGKPEDGVKNEVKINISDNRLISYPLRKLFPFTYLINNKITATYEICFVISDLTCCTNKGSIIISHLYFAKK</sequence>
<name>A0A1I2TBY0_9FIRM</name>
<dbReference type="AlphaFoldDB" id="A0A1I2TBY0"/>
<keyword evidence="1" id="KW-1133">Transmembrane helix</keyword>
<reference evidence="3" key="1">
    <citation type="submission" date="2016-10" db="EMBL/GenBank/DDBJ databases">
        <authorList>
            <person name="Varghese N."/>
            <person name="Submissions S."/>
        </authorList>
    </citation>
    <scope>NUCLEOTIDE SEQUENCE [LARGE SCALE GENOMIC DNA]</scope>
    <source>
        <strain evidence="3">DSM 17038</strain>
    </source>
</reference>